<keyword evidence="9" id="KW-1185">Reference proteome</keyword>
<sequence>RVLDELLQTCVEPRDCPVCEVSGRRLAPGRKVTLNPEDPARCQTWYPPRSRPPAGRVCGLCGNFDGVQNNDLTSSSLRVEEDPVDFGNSWKVSAQCADARKAPLGMAPTLCGGDLDRQSVADSSCRILTSDLFHACNQLVDPEPYLDVCVYDTCSCESVGDCACFCDTIAAYAHACAQQGQVVAWRTPTLCPQSCEDRNARENGYECEWRYNSCAPACPITCQHPEPLACPVQCVEGCHAHCPP</sequence>
<evidence type="ECO:0000256" key="6">
    <source>
        <dbReference type="ARBA" id="ARBA00023157"/>
    </source>
</evidence>
<keyword evidence="5" id="KW-0130">Cell adhesion</keyword>
<evidence type="ECO:0000256" key="7">
    <source>
        <dbReference type="ARBA" id="ARBA00023180"/>
    </source>
</evidence>
<evidence type="ECO:0000256" key="1">
    <source>
        <dbReference type="ARBA" id="ARBA00004498"/>
    </source>
</evidence>
<dbReference type="PANTHER" id="PTHR11339:SF361">
    <property type="entry name" value="VON WILLEBRAND FACTOR"/>
    <property type="match status" value="1"/>
</dbReference>
<evidence type="ECO:0000256" key="5">
    <source>
        <dbReference type="ARBA" id="ARBA00022889"/>
    </source>
</evidence>
<dbReference type="Pfam" id="PF25962">
    <property type="entry name" value="TIL_OTOGL_Mucin"/>
    <property type="match status" value="1"/>
</dbReference>
<keyword evidence="3" id="KW-0272">Extracellular matrix</keyword>
<dbReference type="PANTHER" id="PTHR11339">
    <property type="entry name" value="EXTRACELLULAR MATRIX GLYCOPROTEIN RELATED"/>
    <property type="match status" value="1"/>
</dbReference>
<keyword evidence="2" id="KW-0964">Secreted</keyword>
<keyword evidence="6" id="KW-1015">Disulfide bond</keyword>
<dbReference type="AlphaFoldDB" id="A0A1S3GXI2"/>
<dbReference type="GO" id="GO:0005615">
    <property type="term" value="C:extracellular space"/>
    <property type="evidence" value="ECO:0007669"/>
    <property type="project" value="TreeGrafter"/>
</dbReference>
<dbReference type="PROSITE" id="PS51233">
    <property type="entry name" value="VWFD"/>
    <property type="match status" value="1"/>
</dbReference>
<dbReference type="GO" id="GO:0031589">
    <property type="term" value="P:cell-substrate adhesion"/>
    <property type="evidence" value="ECO:0007669"/>
    <property type="project" value="TreeGrafter"/>
</dbReference>
<evidence type="ECO:0000259" key="8">
    <source>
        <dbReference type="PROSITE" id="PS51233"/>
    </source>
</evidence>
<feature type="non-terminal residue" evidence="10">
    <location>
        <position position="1"/>
    </location>
</feature>
<feature type="non-terminal residue" evidence="10">
    <location>
        <position position="244"/>
    </location>
</feature>
<dbReference type="GO" id="GO:0031012">
    <property type="term" value="C:extracellular matrix"/>
    <property type="evidence" value="ECO:0007669"/>
    <property type="project" value="TreeGrafter"/>
</dbReference>
<comment type="subcellular location">
    <subcellularLocation>
        <location evidence="1">Secreted</location>
        <location evidence="1">Extracellular space</location>
        <location evidence="1">Extracellular matrix</location>
    </subcellularLocation>
</comment>
<protein>
    <submittedName>
        <fullName evidence="10">von Willebrand factor-like</fullName>
    </submittedName>
</protein>
<dbReference type="FunFam" id="2.10.25.10:FF:000284">
    <property type="entry name" value="von Willebrand factor"/>
    <property type="match status" value="1"/>
</dbReference>
<dbReference type="SMART" id="SM00832">
    <property type="entry name" value="C8"/>
    <property type="match status" value="1"/>
</dbReference>
<dbReference type="Pfam" id="PF00094">
    <property type="entry name" value="VWD"/>
    <property type="match status" value="1"/>
</dbReference>
<dbReference type="KEGG" id="dord:106002334"/>
<feature type="domain" description="VWFD" evidence="8">
    <location>
        <begin position="1"/>
        <end position="97"/>
    </location>
</feature>
<gene>
    <name evidence="10" type="primary">LOC106002334</name>
</gene>
<dbReference type="InterPro" id="IPR032361">
    <property type="entry name" value="VWA_N2"/>
</dbReference>
<dbReference type="Pfam" id="PF16164">
    <property type="entry name" value="VWA_N2"/>
    <property type="match status" value="1"/>
</dbReference>
<evidence type="ECO:0000313" key="9">
    <source>
        <dbReference type="Proteomes" id="UP000081671"/>
    </source>
</evidence>
<reference evidence="10" key="1">
    <citation type="submission" date="2025-08" db="UniProtKB">
        <authorList>
            <consortium name="RefSeq"/>
        </authorList>
    </citation>
    <scope>IDENTIFICATION</scope>
    <source>
        <tissue evidence="10">Kidney</tissue>
    </source>
</reference>
<keyword evidence="7" id="KW-0325">Glycoprotein</keyword>
<dbReference type="InterPro" id="IPR001846">
    <property type="entry name" value="VWF_type-D"/>
</dbReference>
<name>A0A1S3GXI2_DIPOR</name>
<dbReference type="CDD" id="cd19941">
    <property type="entry name" value="TIL"/>
    <property type="match status" value="1"/>
</dbReference>
<dbReference type="InterPro" id="IPR050780">
    <property type="entry name" value="Mucin_vWF_Thrombospondin_sf"/>
</dbReference>
<dbReference type="OrthoDB" id="6262482at2759"/>
<organism evidence="9 10">
    <name type="scientific">Dipodomys ordii</name>
    <name type="common">Ord's kangaroo rat</name>
    <dbReference type="NCBI Taxonomy" id="10020"/>
    <lineage>
        <taxon>Eukaryota</taxon>
        <taxon>Metazoa</taxon>
        <taxon>Chordata</taxon>
        <taxon>Craniata</taxon>
        <taxon>Vertebrata</taxon>
        <taxon>Euteleostomi</taxon>
        <taxon>Mammalia</taxon>
        <taxon>Eutheria</taxon>
        <taxon>Euarchontoglires</taxon>
        <taxon>Glires</taxon>
        <taxon>Rodentia</taxon>
        <taxon>Castorimorpha</taxon>
        <taxon>Heteromyidae</taxon>
        <taxon>Dipodomyinae</taxon>
        <taxon>Dipodomys</taxon>
    </lineage>
</organism>
<dbReference type="Proteomes" id="UP000081671">
    <property type="component" value="Unplaced"/>
</dbReference>
<evidence type="ECO:0000256" key="4">
    <source>
        <dbReference type="ARBA" id="ARBA00022737"/>
    </source>
</evidence>
<dbReference type="GeneID" id="106002334"/>
<dbReference type="RefSeq" id="XP_012892682.1">
    <property type="nucleotide sequence ID" value="XM_013037228.1"/>
</dbReference>
<evidence type="ECO:0000256" key="2">
    <source>
        <dbReference type="ARBA" id="ARBA00022525"/>
    </source>
</evidence>
<dbReference type="GO" id="GO:0007596">
    <property type="term" value="P:blood coagulation"/>
    <property type="evidence" value="ECO:0007669"/>
    <property type="project" value="TreeGrafter"/>
</dbReference>
<accession>A0A1S3GXI2</accession>
<dbReference type="InParanoid" id="A0A1S3GXI2"/>
<dbReference type="Pfam" id="PF08742">
    <property type="entry name" value="C8"/>
    <property type="match status" value="1"/>
</dbReference>
<evidence type="ECO:0000256" key="3">
    <source>
        <dbReference type="ARBA" id="ARBA00022530"/>
    </source>
</evidence>
<keyword evidence="4" id="KW-0677">Repeat</keyword>
<evidence type="ECO:0000313" key="10">
    <source>
        <dbReference type="RefSeq" id="XP_012892682.1"/>
    </source>
</evidence>
<dbReference type="InterPro" id="IPR014853">
    <property type="entry name" value="VWF/SSPO/ZAN-like_Cys-rich_dom"/>
</dbReference>
<dbReference type="InterPro" id="IPR058753">
    <property type="entry name" value="TIL_OTOGL_Mucin"/>
</dbReference>
<proteinExistence type="predicted"/>